<name>A0ABP0V728_9BRYO</name>
<organism evidence="5 6">
    <name type="scientific">Sphagnum troendelagicum</name>
    <dbReference type="NCBI Taxonomy" id="128251"/>
    <lineage>
        <taxon>Eukaryota</taxon>
        <taxon>Viridiplantae</taxon>
        <taxon>Streptophyta</taxon>
        <taxon>Embryophyta</taxon>
        <taxon>Bryophyta</taxon>
        <taxon>Sphagnophytina</taxon>
        <taxon>Sphagnopsida</taxon>
        <taxon>Sphagnales</taxon>
        <taxon>Sphagnaceae</taxon>
        <taxon>Sphagnum</taxon>
    </lineage>
</organism>
<feature type="region of interest" description="Disordered" evidence="3">
    <location>
        <begin position="272"/>
        <end position="360"/>
    </location>
</feature>
<proteinExistence type="predicted"/>
<dbReference type="Pfam" id="PF21071">
    <property type="entry name" value="LARP1_HEAT"/>
    <property type="match status" value="1"/>
</dbReference>
<dbReference type="CDD" id="cd07323">
    <property type="entry name" value="LAM"/>
    <property type="match status" value="1"/>
</dbReference>
<feature type="region of interest" description="Disordered" evidence="3">
    <location>
        <begin position="686"/>
        <end position="768"/>
    </location>
</feature>
<evidence type="ECO:0000256" key="1">
    <source>
        <dbReference type="ARBA" id="ARBA00022884"/>
    </source>
</evidence>
<feature type="region of interest" description="Disordered" evidence="3">
    <location>
        <begin position="507"/>
        <end position="532"/>
    </location>
</feature>
<feature type="region of interest" description="Disordered" evidence="3">
    <location>
        <begin position="985"/>
        <end position="1026"/>
    </location>
</feature>
<feature type="compositionally biased region" description="Polar residues" evidence="3">
    <location>
        <begin position="994"/>
        <end position="1026"/>
    </location>
</feature>
<feature type="compositionally biased region" description="Low complexity" evidence="3">
    <location>
        <begin position="82"/>
        <end position="107"/>
    </location>
</feature>
<evidence type="ECO:0000313" key="5">
    <source>
        <dbReference type="EMBL" id="CAK9237486.1"/>
    </source>
</evidence>
<dbReference type="InterPro" id="IPR045180">
    <property type="entry name" value="La_dom_prot"/>
</dbReference>
<protein>
    <recommendedName>
        <fullName evidence="4">HTH La-type RNA-binding domain-containing protein</fullName>
    </recommendedName>
</protein>
<dbReference type="Gene3D" id="1.10.10.10">
    <property type="entry name" value="Winged helix-like DNA-binding domain superfamily/Winged helix DNA-binding domain"/>
    <property type="match status" value="1"/>
</dbReference>
<dbReference type="Proteomes" id="UP001497512">
    <property type="component" value="Chromosome 9"/>
</dbReference>
<feature type="compositionally biased region" description="Polar residues" evidence="3">
    <location>
        <begin position="285"/>
        <end position="310"/>
    </location>
</feature>
<dbReference type="Pfam" id="PF05383">
    <property type="entry name" value="La"/>
    <property type="match status" value="1"/>
</dbReference>
<dbReference type="InterPro" id="IPR006607">
    <property type="entry name" value="DM15"/>
</dbReference>
<feature type="region of interest" description="Disordered" evidence="3">
    <location>
        <begin position="27"/>
        <end position="234"/>
    </location>
</feature>
<feature type="domain" description="HTH La-type RNA-binding" evidence="4">
    <location>
        <begin position="386"/>
        <end position="475"/>
    </location>
</feature>
<dbReference type="PROSITE" id="PS50961">
    <property type="entry name" value="HTH_LA"/>
    <property type="match status" value="1"/>
</dbReference>
<feature type="compositionally biased region" description="Low complexity" evidence="3">
    <location>
        <begin position="194"/>
        <end position="209"/>
    </location>
</feature>
<dbReference type="PANTHER" id="PTHR22792">
    <property type="entry name" value="LUPUS LA PROTEIN-RELATED"/>
    <property type="match status" value="1"/>
</dbReference>
<feature type="compositionally biased region" description="Polar residues" evidence="3">
    <location>
        <begin position="318"/>
        <end position="332"/>
    </location>
</feature>
<feature type="compositionally biased region" description="Low complexity" evidence="3">
    <location>
        <begin position="131"/>
        <end position="156"/>
    </location>
</feature>
<accession>A0ABP0V728</accession>
<evidence type="ECO:0000259" key="4">
    <source>
        <dbReference type="PROSITE" id="PS50961"/>
    </source>
</evidence>
<evidence type="ECO:0000313" key="6">
    <source>
        <dbReference type="Proteomes" id="UP001497512"/>
    </source>
</evidence>
<dbReference type="SUPFAM" id="SSF46785">
    <property type="entry name" value="Winged helix' DNA-binding domain"/>
    <property type="match status" value="1"/>
</dbReference>
<dbReference type="InterPro" id="IPR036390">
    <property type="entry name" value="WH_DNA-bd_sf"/>
</dbReference>
<sequence length="1026" mass="110711">MAAATEATSPAPLVSLSFQPEVLSSPLQTRAMANTSSAPDIAKDGNSSNGHGGSKSRPQNGGTLPKGAWSQVVRGEVAAQNPVPTSGSSSSSSSATITAPPAPAVVSDADDIQGKHSSSQGTSAQAVAEQPSTSTTPLLVTPLAEPSSVAASSVASSKKRPGKMQSPKAGQPSEDVKQTEAAGTEEESVDGGSLLPAAAARDNDLAATDQALRPSKPAWKKPTSSAGKVSATSSVMGAVLWPALGETTSSMRVPSEPTKSSACTAIGSDSGAFEQQVASGGPRGSNGSNARQTSATGNKQKGRGSNNQGWHQRRPYGVNNNGARDKNPSFQSRPGPRNFGNQNISLNNNPSTFVNPAGGQVGRFYTPTNSISAGRGHVNSGAAAGGDSSMSLQVLLVNQIEYYFSMDNLCKDIFLRSKMDDQGFIPISVIANFNRVRMLTEDGTVILDALQKSSVVELQGDRVRRRHGWVNWLLPANSRPSTPAPLTSALDAIHNAMEDIEEVKDAGQQRSSRVSGEEFSSASIVNNSDGHSAELAGVNTETADDGDWLTVSLYNSKRQGSSNKRVTASCLDERKPGGLSAAFKANGSPDEHLLQLGEEFESSRHSMPKGQSLITKSCEEEDEDSDLNDVDLQRLMIVTQGRKSARGDRKGLDKEHGRKGISRDLVTVINDGLYYYEQELQKRKSNSIGAGQETAKRGNFEQGNTVGEATGRPSVGGTDGHGALWSNRSHQKLFHSTQHQRLFPSDSRDPGQRSRLSAESPPGDSVGFFYGLTPPDDQSAALSSSVGSIRMGSSPYGMSPMSSFTPGCSPPVGSAPKSFPHFQHPSHALLEDNGFKQQKYAKYYKRCLTERKRMGIGCSEEMNTLFRFWSYFLRTNFNRSMYLEFVKLAEEDAAAKYNYGMECLFRFYSYGLEQKFKQDMYDDFEKLTLDTYKRGSLYGLEKYWAFHFYRREKNTKPLKKHPELERLLREEFRSMDDFRHAKDKLAKEAKQKNMNEGTSSSKDSETVSILNPQSSTGATSWASLVS</sequence>
<keyword evidence="1 2" id="KW-0694">RNA-binding</keyword>
<feature type="compositionally biased region" description="Polar residues" evidence="3">
    <location>
        <begin position="222"/>
        <end position="234"/>
    </location>
</feature>
<gene>
    <name evidence="5" type="ORF">CSSPTR1EN2_LOCUS23727</name>
</gene>
<feature type="compositionally biased region" description="Polar residues" evidence="3">
    <location>
        <begin position="339"/>
        <end position="354"/>
    </location>
</feature>
<feature type="compositionally biased region" description="Polar residues" evidence="3">
    <location>
        <begin position="27"/>
        <end position="38"/>
    </location>
</feature>
<feature type="compositionally biased region" description="Polar residues" evidence="3">
    <location>
        <begin position="115"/>
        <end position="125"/>
    </location>
</feature>
<keyword evidence="6" id="KW-1185">Reference proteome</keyword>
<dbReference type="SMART" id="SM00715">
    <property type="entry name" value="LA"/>
    <property type="match status" value="1"/>
</dbReference>
<evidence type="ECO:0000256" key="3">
    <source>
        <dbReference type="SAM" id="MobiDB-lite"/>
    </source>
</evidence>
<dbReference type="InterPro" id="IPR036388">
    <property type="entry name" value="WH-like_DNA-bd_sf"/>
</dbReference>
<feature type="compositionally biased region" description="Polar residues" evidence="3">
    <location>
        <begin position="508"/>
        <end position="530"/>
    </location>
</feature>
<dbReference type="EMBL" id="OZ019901">
    <property type="protein sequence ID" value="CAK9237486.1"/>
    <property type="molecule type" value="Genomic_DNA"/>
</dbReference>
<evidence type="ECO:0000256" key="2">
    <source>
        <dbReference type="PROSITE-ProRule" id="PRU00332"/>
    </source>
</evidence>
<dbReference type="PANTHER" id="PTHR22792:SF132">
    <property type="entry name" value="LA-RELATED PROTEIN 1"/>
    <property type="match status" value="1"/>
</dbReference>
<dbReference type="InterPro" id="IPR006630">
    <property type="entry name" value="La_HTH"/>
</dbReference>
<dbReference type="SMART" id="SM00684">
    <property type="entry name" value="DM15"/>
    <property type="match status" value="3"/>
</dbReference>
<reference evidence="5" key="1">
    <citation type="submission" date="2024-02" db="EMBL/GenBank/DDBJ databases">
        <authorList>
            <consortium name="ELIXIR-Norway"/>
            <consortium name="Elixir Norway"/>
        </authorList>
    </citation>
    <scope>NUCLEOTIDE SEQUENCE</scope>
</reference>